<proteinExistence type="predicted"/>
<keyword evidence="4" id="KW-1185">Reference proteome</keyword>
<dbReference type="EMBL" id="CM010716">
    <property type="protein sequence ID" value="RZC50398.1"/>
    <property type="molecule type" value="Genomic_DNA"/>
</dbReference>
<keyword evidence="2" id="KW-0812">Transmembrane</keyword>
<dbReference type="AlphaFoldDB" id="A0A4Y7ISD5"/>
<feature type="transmembrane region" description="Helical" evidence="2">
    <location>
        <begin position="21"/>
        <end position="41"/>
    </location>
</feature>
<accession>A0A4Y7ISD5</accession>
<evidence type="ECO:0000313" key="3">
    <source>
        <dbReference type="EMBL" id="RZC50398.1"/>
    </source>
</evidence>
<dbReference type="OMA" id="RYIMEAE"/>
<sequence length="152" mass="17592">MKTMIENQLQSWKLRLSFRNLTIIICFFNVITLLLLLQGFFSAISNKKLTPNQQDAAQLQYIMESEEIRRSMEPVELIKRVKEIEQEAYLVPERGEQKASKQTSAVDLSKRLKSRASGDSNSQRVSALEEWNKRKMERARQRELGKNGTATS</sequence>
<protein>
    <submittedName>
        <fullName evidence="3">Uncharacterized protein</fullName>
    </submittedName>
</protein>
<keyword evidence="2" id="KW-1133">Transmembrane helix</keyword>
<dbReference type="PANTHER" id="PTHR33344">
    <property type="entry name" value="OS02G0761600 PROTEIN"/>
    <property type="match status" value="1"/>
</dbReference>
<keyword evidence="2" id="KW-0472">Membrane</keyword>
<dbReference type="OrthoDB" id="994207at2759"/>
<gene>
    <name evidence="3" type="ORF">C5167_018822</name>
</gene>
<feature type="region of interest" description="Disordered" evidence="1">
    <location>
        <begin position="94"/>
        <end position="152"/>
    </location>
</feature>
<evidence type="ECO:0000256" key="2">
    <source>
        <dbReference type="SAM" id="Phobius"/>
    </source>
</evidence>
<dbReference type="PANTHER" id="PTHR33344:SF7">
    <property type="entry name" value="TRANSMEMBRANE PROTEIN"/>
    <property type="match status" value="1"/>
</dbReference>
<dbReference type="Proteomes" id="UP000316621">
    <property type="component" value="Chromosome 2"/>
</dbReference>
<dbReference type="Gramene" id="RZC50398">
    <property type="protein sequence ID" value="RZC50398"/>
    <property type="gene ID" value="C5167_018822"/>
</dbReference>
<feature type="compositionally biased region" description="Basic and acidic residues" evidence="1">
    <location>
        <begin position="130"/>
        <end position="145"/>
    </location>
</feature>
<name>A0A4Y7ISD5_PAPSO</name>
<evidence type="ECO:0000256" key="1">
    <source>
        <dbReference type="SAM" id="MobiDB-lite"/>
    </source>
</evidence>
<reference evidence="3 4" key="1">
    <citation type="journal article" date="2018" name="Science">
        <title>The opium poppy genome and morphinan production.</title>
        <authorList>
            <person name="Guo L."/>
            <person name="Winzer T."/>
            <person name="Yang X."/>
            <person name="Li Y."/>
            <person name="Ning Z."/>
            <person name="He Z."/>
            <person name="Teodor R."/>
            <person name="Lu Y."/>
            <person name="Bowser T.A."/>
            <person name="Graham I.A."/>
            <person name="Ye K."/>
        </authorList>
    </citation>
    <scope>NUCLEOTIDE SEQUENCE [LARGE SCALE GENOMIC DNA]</scope>
    <source>
        <strain evidence="4">cv. HN1</strain>
        <tissue evidence="3">Leaves</tissue>
    </source>
</reference>
<evidence type="ECO:0000313" key="4">
    <source>
        <dbReference type="Proteomes" id="UP000316621"/>
    </source>
</evidence>
<organism evidence="3 4">
    <name type="scientific">Papaver somniferum</name>
    <name type="common">Opium poppy</name>
    <dbReference type="NCBI Taxonomy" id="3469"/>
    <lineage>
        <taxon>Eukaryota</taxon>
        <taxon>Viridiplantae</taxon>
        <taxon>Streptophyta</taxon>
        <taxon>Embryophyta</taxon>
        <taxon>Tracheophyta</taxon>
        <taxon>Spermatophyta</taxon>
        <taxon>Magnoliopsida</taxon>
        <taxon>Ranunculales</taxon>
        <taxon>Papaveraceae</taxon>
        <taxon>Papaveroideae</taxon>
        <taxon>Papaver</taxon>
    </lineage>
</organism>